<dbReference type="PANTHER" id="PTHR19918:SF1">
    <property type="entry name" value="FIZZY-RELATED PROTEIN HOMOLOG"/>
    <property type="match status" value="1"/>
</dbReference>
<feature type="repeat" description="WD" evidence="4">
    <location>
        <begin position="200"/>
        <end position="233"/>
    </location>
</feature>
<evidence type="ECO:0000313" key="7">
    <source>
        <dbReference type="Proteomes" id="UP000663836"/>
    </source>
</evidence>
<dbReference type="PROSITE" id="PS50082">
    <property type="entry name" value="WD_REPEATS_2"/>
    <property type="match status" value="1"/>
</dbReference>
<dbReference type="Pfam" id="PF00400">
    <property type="entry name" value="WD40"/>
    <property type="match status" value="2"/>
</dbReference>
<evidence type="ECO:0000256" key="3">
    <source>
        <dbReference type="ARBA" id="ARBA00023306"/>
    </source>
</evidence>
<dbReference type="GO" id="GO:1990757">
    <property type="term" value="F:ubiquitin ligase activator activity"/>
    <property type="evidence" value="ECO:0007669"/>
    <property type="project" value="TreeGrafter"/>
</dbReference>
<dbReference type="PANTHER" id="PTHR19918">
    <property type="entry name" value="CELL DIVISION CYCLE 20 CDC20 FIZZY -RELATED"/>
    <property type="match status" value="1"/>
</dbReference>
<evidence type="ECO:0000313" key="6">
    <source>
        <dbReference type="EMBL" id="CAF4061772.1"/>
    </source>
</evidence>
<dbReference type="GO" id="GO:0005680">
    <property type="term" value="C:anaphase-promoting complex"/>
    <property type="evidence" value="ECO:0007669"/>
    <property type="project" value="TreeGrafter"/>
</dbReference>
<comment type="caution">
    <text evidence="6">The sequence shown here is derived from an EMBL/GenBank/DDBJ whole genome shotgun (WGS) entry which is preliminary data.</text>
</comment>
<dbReference type="InterPro" id="IPR019775">
    <property type="entry name" value="WD40_repeat_CS"/>
</dbReference>
<evidence type="ECO:0000256" key="2">
    <source>
        <dbReference type="ARBA" id="ARBA00022737"/>
    </source>
</evidence>
<dbReference type="EMBL" id="CAJOBD010006465">
    <property type="protein sequence ID" value="CAF4061772.1"/>
    <property type="molecule type" value="Genomic_DNA"/>
</dbReference>
<dbReference type="SMART" id="SM00320">
    <property type="entry name" value="WD40"/>
    <property type="match status" value="2"/>
</dbReference>
<keyword evidence="3" id="KW-0131">Cell cycle</keyword>
<dbReference type="GO" id="GO:0031145">
    <property type="term" value="P:anaphase-promoting complex-dependent catabolic process"/>
    <property type="evidence" value="ECO:0007669"/>
    <property type="project" value="TreeGrafter"/>
</dbReference>
<sequence>MTSTSILTPLSSILSQSLHEHLPYTSSKSNLLCTCDPNTIFRYSARRNTDDLHYSPYSLSSLSLTSIRLLRLPPVGLNAAVYLWNANTSNVTRLCDLQTELDAVTTSDGNDNRLLVWNQSCVNPVPVYTDHTIAVKAIALSPHQQGLLTSGGGTADGYIRFWNTLTAQNLQSIDAGSQMCNLAWSKHSNELVSTINKADLTGYTCRLLYLAVSSAGEFIVTGAGDETLLFWNVFTKCRANKESDSVLNLTKLYKNLYFSLFFFIYVQSVLPVL</sequence>
<proteinExistence type="predicted"/>
<organism evidence="6 7">
    <name type="scientific">Rotaria sordida</name>
    <dbReference type="NCBI Taxonomy" id="392033"/>
    <lineage>
        <taxon>Eukaryota</taxon>
        <taxon>Metazoa</taxon>
        <taxon>Spiralia</taxon>
        <taxon>Gnathifera</taxon>
        <taxon>Rotifera</taxon>
        <taxon>Eurotatoria</taxon>
        <taxon>Bdelloidea</taxon>
        <taxon>Philodinida</taxon>
        <taxon>Philodinidae</taxon>
        <taxon>Rotaria</taxon>
    </lineage>
</organism>
<evidence type="ECO:0000313" key="5">
    <source>
        <dbReference type="EMBL" id="CAF1468784.1"/>
    </source>
</evidence>
<dbReference type="PROSITE" id="PS00678">
    <property type="entry name" value="WD_REPEATS_1"/>
    <property type="match status" value="1"/>
</dbReference>
<dbReference type="InterPro" id="IPR001680">
    <property type="entry name" value="WD40_rpt"/>
</dbReference>
<evidence type="ECO:0000256" key="4">
    <source>
        <dbReference type="PROSITE-ProRule" id="PRU00221"/>
    </source>
</evidence>
<keyword evidence="2" id="KW-0677">Repeat</keyword>
<name>A0A819SM56_9BILA</name>
<protein>
    <submittedName>
        <fullName evidence="6">Uncharacterized protein</fullName>
    </submittedName>
</protein>
<gene>
    <name evidence="6" type="ORF">JBS370_LOCUS29638</name>
    <name evidence="5" type="ORF">ZHD862_LOCUS36034</name>
</gene>
<dbReference type="GO" id="GO:1905786">
    <property type="term" value="P:positive regulation of anaphase-promoting complex-dependent catabolic process"/>
    <property type="evidence" value="ECO:0007669"/>
    <property type="project" value="TreeGrafter"/>
</dbReference>
<evidence type="ECO:0000256" key="1">
    <source>
        <dbReference type="ARBA" id="ARBA00022574"/>
    </source>
</evidence>
<dbReference type="Gene3D" id="2.130.10.10">
    <property type="entry name" value="YVTN repeat-like/Quinoprotein amine dehydrogenase"/>
    <property type="match status" value="1"/>
</dbReference>
<dbReference type="Proteomes" id="UP000663836">
    <property type="component" value="Unassembled WGS sequence"/>
</dbReference>
<dbReference type="GO" id="GO:0010997">
    <property type="term" value="F:anaphase-promoting complex binding"/>
    <property type="evidence" value="ECO:0007669"/>
    <property type="project" value="InterPro"/>
</dbReference>
<dbReference type="EMBL" id="CAJNOT010005554">
    <property type="protein sequence ID" value="CAF1468784.1"/>
    <property type="molecule type" value="Genomic_DNA"/>
</dbReference>
<dbReference type="Proteomes" id="UP000663864">
    <property type="component" value="Unassembled WGS sequence"/>
</dbReference>
<dbReference type="SUPFAM" id="SSF50998">
    <property type="entry name" value="Quinoprotein alcohol dehydrogenase-like"/>
    <property type="match status" value="1"/>
</dbReference>
<reference evidence="6" key="1">
    <citation type="submission" date="2021-02" db="EMBL/GenBank/DDBJ databases">
        <authorList>
            <person name="Nowell W R."/>
        </authorList>
    </citation>
    <scope>NUCLEOTIDE SEQUENCE</scope>
</reference>
<accession>A0A819SM56</accession>
<dbReference type="AlphaFoldDB" id="A0A819SM56"/>
<dbReference type="InterPro" id="IPR011047">
    <property type="entry name" value="Quinoprotein_ADH-like_sf"/>
</dbReference>
<dbReference type="InterPro" id="IPR033010">
    <property type="entry name" value="Cdc20/Fizzy"/>
</dbReference>
<keyword evidence="1 4" id="KW-0853">WD repeat</keyword>
<dbReference type="InterPro" id="IPR015943">
    <property type="entry name" value="WD40/YVTN_repeat-like_dom_sf"/>
</dbReference>